<proteinExistence type="predicted"/>
<protein>
    <recommendedName>
        <fullName evidence="6">TF-B3 domain-containing protein</fullName>
    </recommendedName>
</protein>
<dbReference type="InterPro" id="IPR003340">
    <property type="entry name" value="B3_DNA-bd"/>
</dbReference>
<dbReference type="SUPFAM" id="SSF101936">
    <property type="entry name" value="DNA-binding pseudobarrel domain"/>
    <property type="match status" value="2"/>
</dbReference>
<comment type="subcellular location">
    <subcellularLocation>
        <location evidence="1">Nucleus</location>
    </subcellularLocation>
</comment>
<dbReference type="InterPro" id="IPR050655">
    <property type="entry name" value="Plant_B3_domain"/>
</dbReference>
<dbReference type="EMBL" id="JAATIQ010000049">
    <property type="protein sequence ID" value="KAF4393161.1"/>
    <property type="molecule type" value="Genomic_DNA"/>
</dbReference>
<dbReference type="PANTHER" id="PTHR31920:SF37">
    <property type="entry name" value="B3 DOMAIN-CONTAINING TRANSCRIPTION FACTOR VRN1"/>
    <property type="match status" value="1"/>
</dbReference>
<dbReference type="GO" id="GO:0003677">
    <property type="term" value="F:DNA binding"/>
    <property type="evidence" value="ECO:0007669"/>
    <property type="project" value="UniProtKB-KW"/>
</dbReference>
<gene>
    <name evidence="7" type="ORF">F8388_017074</name>
    <name evidence="8" type="ORF">G4B88_001895</name>
</gene>
<dbReference type="InterPro" id="IPR015300">
    <property type="entry name" value="DNA-bd_pseudobarrel_sf"/>
</dbReference>
<evidence type="ECO:0000313" key="9">
    <source>
        <dbReference type="Proteomes" id="UP000525078"/>
    </source>
</evidence>
<keyword evidence="3" id="KW-0238">DNA-binding</keyword>
<evidence type="ECO:0000259" key="6">
    <source>
        <dbReference type="PROSITE" id="PS50863"/>
    </source>
</evidence>
<dbReference type="CDD" id="cd10017">
    <property type="entry name" value="B3_DNA"/>
    <property type="match status" value="2"/>
</dbReference>
<dbReference type="GO" id="GO:0005634">
    <property type="term" value="C:nucleus"/>
    <property type="evidence" value="ECO:0007669"/>
    <property type="project" value="UniProtKB-SubCell"/>
</dbReference>
<keyword evidence="2" id="KW-0805">Transcription regulation</keyword>
<name>A0A7J6GEM7_CANSA</name>
<evidence type="ECO:0000256" key="4">
    <source>
        <dbReference type="ARBA" id="ARBA00023163"/>
    </source>
</evidence>
<feature type="domain" description="TF-B3" evidence="6">
    <location>
        <begin position="12"/>
        <end position="106"/>
    </location>
</feature>
<dbReference type="Gene3D" id="2.40.330.10">
    <property type="entry name" value="DNA-binding pseudobarrel domain"/>
    <property type="match status" value="2"/>
</dbReference>
<evidence type="ECO:0000313" key="7">
    <source>
        <dbReference type="EMBL" id="KAF4380720.1"/>
    </source>
</evidence>
<dbReference type="Proteomes" id="UP000583929">
    <property type="component" value="Unassembled WGS sequence"/>
</dbReference>
<keyword evidence="5" id="KW-0539">Nucleus</keyword>
<dbReference type="EMBL" id="JAATIP010000064">
    <property type="protein sequence ID" value="KAF4380720.1"/>
    <property type="molecule type" value="Genomic_DNA"/>
</dbReference>
<keyword evidence="4" id="KW-0804">Transcription</keyword>
<dbReference type="Proteomes" id="UP000525078">
    <property type="component" value="Unassembled WGS sequence"/>
</dbReference>
<organism evidence="7 9">
    <name type="scientific">Cannabis sativa</name>
    <name type="common">Hemp</name>
    <name type="synonym">Marijuana</name>
    <dbReference type="NCBI Taxonomy" id="3483"/>
    <lineage>
        <taxon>Eukaryota</taxon>
        <taxon>Viridiplantae</taxon>
        <taxon>Streptophyta</taxon>
        <taxon>Embryophyta</taxon>
        <taxon>Tracheophyta</taxon>
        <taxon>Spermatophyta</taxon>
        <taxon>Magnoliopsida</taxon>
        <taxon>eudicotyledons</taxon>
        <taxon>Gunneridae</taxon>
        <taxon>Pentapetalae</taxon>
        <taxon>rosids</taxon>
        <taxon>fabids</taxon>
        <taxon>Rosales</taxon>
        <taxon>Cannabaceae</taxon>
        <taxon>Cannabis</taxon>
    </lineage>
</organism>
<dbReference type="Pfam" id="PF02362">
    <property type="entry name" value="B3"/>
    <property type="match status" value="2"/>
</dbReference>
<keyword evidence="10" id="KW-1185">Reference proteome</keyword>
<dbReference type="PANTHER" id="PTHR31920">
    <property type="entry name" value="B3 DOMAIN-CONTAINING"/>
    <property type="match status" value="1"/>
</dbReference>
<dbReference type="AlphaFoldDB" id="A0A7J6GEM7"/>
<accession>A0A7J6GEM7</accession>
<sequence>MEGNSQSPKNPHFYKIITEDNLQQNKIWIPYLFMKKCRKTSTETVYVKTASDNYKWKMKLQFYDGKFWLEEGWPEFAKHYNLKRGYTLTFRYDGNADFNVIIFDINTIEINYPSVPDTKEFLTPKKEVINGDEVSSSNNKMKKAFALPCPMPIRQAKFNGEIEFVTPKKESMDATDFVKIFDEFPQPRMQSSEFQLVNVPQYDPNPIMTEQLDILPKNNGKKIKKRSKIPEHVKQLKGHEKSLALQMADGFRSKRPFIKVVMQPSFVYENRMTLSNSFAKEYIKNTSCDVILKVLEGRSWYMHFKYEKNGKMSGKAMLRSGWNKFAKENNLKVGDVCVFVLLEGENDKIVFEVVILRLNGDSKIPISYL</sequence>
<reference evidence="9 10" key="1">
    <citation type="journal article" date="2020" name="bioRxiv">
        <title>Sequence and annotation of 42 cannabis genomes reveals extensive copy number variation in cannabinoid synthesis and pathogen resistance genes.</title>
        <authorList>
            <person name="Mckernan K.J."/>
            <person name="Helbert Y."/>
            <person name="Kane L.T."/>
            <person name="Ebling H."/>
            <person name="Zhang L."/>
            <person name="Liu B."/>
            <person name="Eaton Z."/>
            <person name="Mclaughlin S."/>
            <person name="Kingan S."/>
            <person name="Baybayan P."/>
            <person name="Concepcion G."/>
            <person name="Jordan M."/>
            <person name="Riva A."/>
            <person name="Barbazuk W."/>
            <person name="Harkins T."/>
        </authorList>
    </citation>
    <scope>NUCLEOTIDE SEQUENCE [LARGE SCALE GENOMIC DNA]</scope>
    <source>
        <strain evidence="9 10">cv. Jamaican Lion 4</strain>
        <strain evidence="8">Father</strain>
        <strain evidence="7">Mother</strain>
        <tissue evidence="7">Leaf</tissue>
    </source>
</reference>
<comment type="caution">
    <text evidence="7">The sequence shown here is derived from an EMBL/GenBank/DDBJ whole genome shotgun (WGS) entry which is preliminary data.</text>
</comment>
<dbReference type="PROSITE" id="PS50863">
    <property type="entry name" value="B3"/>
    <property type="match status" value="2"/>
</dbReference>
<feature type="domain" description="TF-B3" evidence="6">
    <location>
        <begin position="257"/>
        <end position="359"/>
    </location>
</feature>
<evidence type="ECO:0000256" key="2">
    <source>
        <dbReference type="ARBA" id="ARBA00023015"/>
    </source>
</evidence>
<evidence type="ECO:0000313" key="8">
    <source>
        <dbReference type="EMBL" id="KAF4393161.1"/>
    </source>
</evidence>
<dbReference type="SMART" id="SM01019">
    <property type="entry name" value="B3"/>
    <property type="match status" value="2"/>
</dbReference>
<evidence type="ECO:0000256" key="1">
    <source>
        <dbReference type="ARBA" id="ARBA00004123"/>
    </source>
</evidence>
<evidence type="ECO:0000256" key="3">
    <source>
        <dbReference type="ARBA" id="ARBA00023125"/>
    </source>
</evidence>
<evidence type="ECO:0000313" key="10">
    <source>
        <dbReference type="Proteomes" id="UP000583929"/>
    </source>
</evidence>
<evidence type="ECO:0000256" key="5">
    <source>
        <dbReference type="ARBA" id="ARBA00023242"/>
    </source>
</evidence>